<accession>A0AAE1DCA1</accession>
<gene>
    <name evidence="1" type="ORF">RRG08_066981</name>
</gene>
<proteinExistence type="predicted"/>
<dbReference type="EMBL" id="JAWDGP010004303">
    <property type="protein sequence ID" value="KAK3765434.1"/>
    <property type="molecule type" value="Genomic_DNA"/>
</dbReference>
<evidence type="ECO:0000313" key="2">
    <source>
        <dbReference type="Proteomes" id="UP001283361"/>
    </source>
</evidence>
<protein>
    <submittedName>
        <fullName evidence="1">Uncharacterized protein</fullName>
    </submittedName>
</protein>
<organism evidence="1 2">
    <name type="scientific">Elysia crispata</name>
    <name type="common">lettuce slug</name>
    <dbReference type="NCBI Taxonomy" id="231223"/>
    <lineage>
        <taxon>Eukaryota</taxon>
        <taxon>Metazoa</taxon>
        <taxon>Spiralia</taxon>
        <taxon>Lophotrochozoa</taxon>
        <taxon>Mollusca</taxon>
        <taxon>Gastropoda</taxon>
        <taxon>Heterobranchia</taxon>
        <taxon>Euthyneura</taxon>
        <taxon>Panpulmonata</taxon>
        <taxon>Sacoglossa</taxon>
        <taxon>Placobranchoidea</taxon>
        <taxon>Plakobranchidae</taxon>
        <taxon>Elysia</taxon>
    </lineage>
</organism>
<keyword evidence="2" id="KW-1185">Reference proteome</keyword>
<dbReference type="AlphaFoldDB" id="A0AAE1DCA1"/>
<comment type="caution">
    <text evidence="1">The sequence shown here is derived from an EMBL/GenBank/DDBJ whole genome shotgun (WGS) entry which is preliminary data.</text>
</comment>
<reference evidence="1" key="1">
    <citation type="journal article" date="2023" name="G3 (Bethesda)">
        <title>A reference genome for the long-term kleptoplast-retaining sea slug Elysia crispata morphotype clarki.</title>
        <authorList>
            <person name="Eastman K.E."/>
            <person name="Pendleton A.L."/>
            <person name="Shaikh M.A."/>
            <person name="Suttiyut T."/>
            <person name="Ogas R."/>
            <person name="Tomko P."/>
            <person name="Gavelis G."/>
            <person name="Widhalm J.R."/>
            <person name="Wisecaver J.H."/>
        </authorList>
    </citation>
    <scope>NUCLEOTIDE SEQUENCE</scope>
    <source>
        <strain evidence="1">ECLA1</strain>
    </source>
</reference>
<evidence type="ECO:0000313" key="1">
    <source>
        <dbReference type="EMBL" id="KAK3765434.1"/>
    </source>
</evidence>
<name>A0AAE1DCA1_9GAST</name>
<dbReference type="Proteomes" id="UP001283361">
    <property type="component" value="Unassembled WGS sequence"/>
</dbReference>
<sequence>MSSIDKRRHFLRFFTENPKLKIGSKGLRKLVHMMNAASISGISDSEKFKLSCSTSLELYSPLSLVKHRPVITEILKSISRFCPRVLLCTACALRRFDKRVASTSRRSVMLE</sequence>